<evidence type="ECO:0000313" key="2">
    <source>
        <dbReference type="EMBL" id="ORZ09922.1"/>
    </source>
</evidence>
<dbReference type="EMBL" id="MCGE01000026">
    <property type="protein sequence ID" value="ORZ09922.1"/>
    <property type="molecule type" value="Genomic_DNA"/>
</dbReference>
<protein>
    <submittedName>
        <fullName evidence="2">Uncharacterized protein</fullName>
    </submittedName>
</protein>
<organism evidence="2 3">
    <name type="scientific">Absidia repens</name>
    <dbReference type="NCBI Taxonomy" id="90262"/>
    <lineage>
        <taxon>Eukaryota</taxon>
        <taxon>Fungi</taxon>
        <taxon>Fungi incertae sedis</taxon>
        <taxon>Mucoromycota</taxon>
        <taxon>Mucoromycotina</taxon>
        <taxon>Mucoromycetes</taxon>
        <taxon>Mucorales</taxon>
        <taxon>Cunninghamellaceae</taxon>
        <taxon>Absidia</taxon>
    </lineage>
</organism>
<dbReference type="AlphaFoldDB" id="A0A1X2I5N6"/>
<feature type="compositionally biased region" description="Polar residues" evidence="1">
    <location>
        <begin position="73"/>
        <end position="100"/>
    </location>
</feature>
<reference evidence="2 3" key="1">
    <citation type="submission" date="2016-07" db="EMBL/GenBank/DDBJ databases">
        <title>Pervasive Adenine N6-methylation of Active Genes in Fungi.</title>
        <authorList>
            <consortium name="DOE Joint Genome Institute"/>
            <person name="Mondo S.J."/>
            <person name="Dannebaum R.O."/>
            <person name="Kuo R.C."/>
            <person name="Labutti K."/>
            <person name="Haridas S."/>
            <person name="Kuo A."/>
            <person name="Salamov A."/>
            <person name="Ahrendt S.R."/>
            <person name="Lipzen A."/>
            <person name="Sullivan W."/>
            <person name="Andreopoulos W.B."/>
            <person name="Clum A."/>
            <person name="Lindquist E."/>
            <person name="Daum C."/>
            <person name="Ramamoorthy G.K."/>
            <person name="Gryganskyi A."/>
            <person name="Culley D."/>
            <person name="Magnuson J.K."/>
            <person name="James T.Y."/>
            <person name="O'Malley M.A."/>
            <person name="Stajich J.E."/>
            <person name="Spatafora J.W."/>
            <person name="Visel A."/>
            <person name="Grigoriev I.V."/>
        </authorList>
    </citation>
    <scope>NUCLEOTIDE SEQUENCE [LARGE SCALE GENOMIC DNA]</scope>
    <source>
        <strain evidence="2 3">NRRL 1336</strain>
    </source>
</reference>
<dbReference type="OrthoDB" id="10593525at2759"/>
<name>A0A1X2I5N6_9FUNG</name>
<feature type="region of interest" description="Disordered" evidence="1">
    <location>
        <begin position="64"/>
        <end position="100"/>
    </location>
</feature>
<keyword evidence="3" id="KW-1185">Reference proteome</keyword>
<evidence type="ECO:0000313" key="3">
    <source>
        <dbReference type="Proteomes" id="UP000193560"/>
    </source>
</evidence>
<accession>A0A1X2I5N6</accession>
<sequence length="149" mass="17102">MRPVRLSAHPEYYDYLHTITFLDEFRVELLYGECQGIRYEAIGNYAMTDTTLTITDLKEVDAEDYSSDENTAERNNTASENGSTCAKTMENGNTDSGQPDSTVYKFRMESGIFDWMEELTGEKKSASERYIFEQDPCGVDDDEVIFYKL</sequence>
<gene>
    <name evidence="2" type="ORF">BCR42DRAFT_423360</name>
</gene>
<comment type="caution">
    <text evidence="2">The sequence shown here is derived from an EMBL/GenBank/DDBJ whole genome shotgun (WGS) entry which is preliminary data.</text>
</comment>
<evidence type="ECO:0000256" key="1">
    <source>
        <dbReference type="SAM" id="MobiDB-lite"/>
    </source>
</evidence>
<proteinExistence type="predicted"/>
<dbReference type="Proteomes" id="UP000193560">
    <property type="component" value="Unassembled WGS sequence"/>
</dbReference>